<dbReference type="Proteomes" id="UP000250561">
    <property type="component" value="Unassembled WGS sequence"/>
</dbReference>
<gene>
    <name evidence="1" type="ORF">NCTC11126_00925</name>
</gene>
<dbReference type="AlphaFoldDB" id="A0A2X1JAK9"/>
<accession>A0A2X1JAK9</accession>
<dbReference type="EMBL" id="UARS01000004">
    <property type="protein sequence ID" value="SPW39594.1"/>
    <property type="molecule type" value="Genomic_DNA"/>
</dbReference>
<organism evidence="1 2">
    <name type="scientific">Escherichia coli</name>
    <dbReference type="NCBI Taxonomy" id="562"/>
    <lineage>
        <taxon>Bacteria</taxon>
        <taxon>Pseudomonadati</taxon>
        <taxon>Pseudomonadota</taxon>
        <taxon>Gammaproteobacteria</taxon>
        <taxon>Enterobacterales</taxon>
        <taxon>Enterobacteriaceae</taxon>
        <taxon>Escherichia</taxon>
    </lineage>
</organism>
<name>A0A2X1JAK9_ECOLX</name>
<reference evidence="1 2" key="1">
    <citation type="submission" date="2018-06" db="EMBL/GenBank/DDBJ databases">
        <authorList>
            <consortium name="Pathogen Informatics"/>
            <person name="Doyle S."/>
        </authorList>
    </citation>
    <scope>NUCLEOTIDE SEQUENCE [LARGE SCALE GENOMIC DNA]</scope>
    <source>
        <strain evidence="1 2">NCTC11126</strain>
    </source>
</reference>
<protein>
    <submittedName>
        <fullName evidence="1">Uncharacterized protein</fullName>
    </submittedName>
</protein>
<proteinExistence type="predicted"/>
<evidence type="ECO:0000313" key="2">
    <source>
        <dbReference type="Proteomes" id="UP000250561"/>
    </source>
</evidence>
<sequence>MADLNTRTVLTHRFTQTVFYRTLVAYWRHVDEVDNNQAAEVTQAQLTSNLIGSFEVSVKRGFFDIAAAGRACGVDVDGR</sequence>
<evidence type="ECO:0000313" key="1">
    <source>
        <dbReference type="EMBL" id="SPW39594.1"/>
    </source>
</evidence>